<dbReference type="AlphaFoldDB" id="Q8CBT8"/>
<organism evidence="1">
    <name type="scientific">Mus musculus</name>
    <name type="common">Mouse</name>
    <dbReference type="NCBI Taxonomy" id="10090"/>
    <lineage>
        <taxon>Eukaryota</taxon>
        <taxon>Metazoa</taxon>
        <taxon>Chordata</taxon>
        <taxon>Craniata</taxon>
        <taxon>Vertebrata</taxon>
        <taxon>Euteleostomi</taxon>
        <taxon>Mammalia</taxon>
        <taxon>Eutheria</taxon>
        <taxon>Euarchontoglires</taxon>
        <taxon>Glires</taxon>
        <taxon>Rodentia</taxon>
        <taxon>Myomorpha</taxon>
        <taxon>Muroidea</taxon>
        <taxon>Muridae</taxon>
        <taxon>Murinae</taxon>
        <taxon>Mus</taxon>
        <taxon>Mus</taxon>
    </lineage>
</organism>
<reference evidence="1" key="4">
    <citation type="journal article" date="2001" name="Nature">
        <title>Functional annotation of a full-length mouse cDNA collection.</title>
        <authorList>
            <consortium name="The RIKEN Genome Exploration Research Group Phase II Team and the FANTOM Consortium"/>
        </authorList>
    </citation>
    <scope>NUCLEOTIDE SEQUENCE</scope>
    <source>
        <strain evidence="1">C57BL/6J</strain>
        <tissue evidence="1">Urinary bladder</tissue>
    </source>
</reference>
<reference evidence="1" key="6">
    <citation type="journal article" date="2002" name="Nature">
        <title>Analysis of the mouse transcriptome based on functional annotation of 60,770 full-length cDNAs.</title>
        <authorList>
            <consortium name="The FANTOM Consortium and the RIKEN Genome Exploration Research Group Phase I and II Team"/>
        </authorList>
    </citation>
    <scope>NUCLEOTIDE SEQUENCE</scope>
    <source>
        <strain evidence="1">C57BL/6J</strain>
        <tissue evidence="1">Urinary bladder</tissue>
    </source>
</reference>
<proteinExistence type="evidence at transcript level"/>
<reference evidence="1" key="7">
    <citation type="journal article" date="2005" name="Science">
        <title>The Transcriptional Landscape of the Mammalian Genome.</title>
        <authorList>
            <consortium name="The FANTOM Consortium"/>
            <consortium name="Riken Genome Exploration Research Group and Genome Science Group (Genome Network Project Core Group)"/>
        </authorList>
    </citation>
    <scope>NUCLEOTIDE SEQUENCE</scope>
    <source>
        <strain evidence="1">C57BL/6J</strain>
        <tissue evidence="1">Urinary bladder</tissue>
    </source>
</reference>
<reference evidence="1" key="8">
    <citation type="journal article" date="2005" name="Science">
        <title>Antisense Transcription in the Mammalian Transcriptome.</title>
        <authorList>
            <consortium name="RIKEN Genome Exploration Research Group and Genome Science Group (Genome Network Project Core Group) and the FANTOM Consortium"/>
        </authorList>
    </citation>
    <scope>NUCLEOTIDE SEQUENCE</scope>
    <source>
        <strain evidence="1">C57BL/6J</strain>
        <tissue evidence="1">Urinary bladder</tissue>
    </source>
</reference>
<reference evidence="1" key="2">
    <citation type="journal article" date="2000" name="Genome Res.">
        <title>Normalization and subtraction of cap-trapper-selected cDNAs to prepare full-length cDNA libraries for rapid discovery of new genes.</title>
        <authorList>
            <person name="Carninci P."/>
            <person name="Shibata Y."/>
            <person name="Hayatsu N."/>
            <person name="Sugahara Y."/>
            <person name="Shibata K."/>
            <person name="Itoh M."/>
            <person name="Konno H."/>
            <person name="Okazaki Y."/>
            <person name="Muramatsu M."/>
            <person name="Hayashizaki Y."/>
        </authorList>
    </citation>
    <scope>NUCLEOTIDE SEQUENCE</scope>
    <source>
        <strain evidence="1">C57BL/6J</strain>
        <tissue evidence="1">Urinary bladder</tissue>
    </source>
</reference>
<protein>
    <submittedName>
        <fullName evidence="1">Uncharacterized protein</fullName>
    </submittedName>
</protein>
<reference evidence="1" key="1">
    <citation type="journal article" date="1999" name="Methods Enzymol.">
        <title>High-efficiency full-length cDNA cloning.</title>
        <authorList>
            <person name="Carninci P."/>
            <person name="Hayashizaki Y."/>
        </authorList>
    </citation>
    <scope>NUCLEOTIDE SEQUENCE</scope>
    <source>
        <strain evidence="1">C57BL/6J</strain>
        <tissue evidence="1">Urinary bladder</tissue>
    </source>
</reference>
<reference evidence="1" key="5">
    <citation type="submission" date="2001-07" db="EMBL/GenBank/DDBJ databases">
        <authorList>
            <person name="Adachi J."/>
            <person name="Aizawa K."/>
            <person name="Akimura T."/>
            <person name="Arakawa T."/>
            <person name="Bono H."/>
            <person name="Carninci P."/>
            <person name="Fukuda S."/>
            <person name="Furuno M."/>
            <person name="Hanagaki T."/>
            <person name="Hara A."/>
            <person name="Hashizume W."/>
            <person name="Hayashida K."/>
            <person name="Hayatsu N."/>
            <person name="Hiramoto K."/>
            <person name="Hiraoka T."/>
            <person name="Hirozane T."/>
            <person name="Hori F."/>
            <person name="Imotani K."/>
            <person name="Ishii Y."/>
            <person name="Itoh M."/>
            <person name="Kagawa I."/>
            <person name="Kasukawa T."/>
            <person name="Katoh H."/>
            <person name="Kawai J."/>
            <person name="Kojima Y."/>
            <person name="Kondo S."/>
            <person name="Konno H."/>
            <person name="Kouda M."/>
            <person name="Koya S."/>
            <person name="Kurihara C."/>
            <person name="Matsuyama T."/>
            <person name="Miyazaki A."/>
            <person name="Murata M."/>
            <person name="Nakamura M."/>
            <person name="Nishi K."/>
            <person name="Nomura K."/>
            <person name="Numazaki R."/>
            <person name="Ohno M."/>
            <person name="Ohsato N."/>
            <person name="Okazaki Y."/>
            <person name="Saito R."/>
            <person name="Saitoh H."/>
            <person name="Sakai C."/>
            <person name="Sakai K."/>
            <person name="Sakazume N."/>
            <person name="Sano H."/>
            <person name="Sasaki D."/>
            <person name="Shibata K."/>
            <person name="Shinagawa A."/>
            <person name="Shiraki T."/>
            <person name="Sogabe Y."/>
            <person name="Tagami M."/>
            <person name="Tagawa A."/>
            <person name="Takahashi F."/>
            <person name="Takaku-Akahira S."/>
            <person name="Takeda Y."/>
            <person name="Tanaka T."/>
            <person name="Tomaru A."/>
            <person name="Toya T."/>
            <person name="Yasunishi A."/>
            <person name="Muramatsu M."/>
            <person name="Hayashizaki Y."/>
        </authorList>
    </citation>
    <scope>NUCLEOTIDE SEQUENCE</scope>
    <source>
        <strain evidence="1">C57BL/6J</strain>
        <tissue evidence="1">Urinary bladder</tissue>
    </source>
</reference>
<name>Q8CBT8_MOUSE</name>
<reference evidence="1" key="3">
    <citation type="journal article" date="2000" name="Genome Res.">
        <title>RIKEN integrated sequence analysis (RISA) system--384-format sequencing pipeline with 384 multicapillary sequencer.</title>
        <authorList>
            <person name="Shibata K."/>
            <person name="Itoh M."/>
            <person name="Aizawa K."/>
            <person name="Nagaoka S."/>
            <person name="Sasaki N."/>
            <person name="Carninci P."/>
            <person name="Konno H."/>
            <person name="Akiyama J."/>
            <person name="Nishi K."/>
            <person name="Kitsunai T."/>
            <person name="Tashiro H."/>
            <person name="Itoh M."/>
            <person name="Sumi N."/>
            <person name="Ishii Y."/>
            <person name="Nakamura S."/>
            <person name="Hazama M."/>
            <person name="Nishine T."/>
            <person name="Harada A."/>
            <person name="Yamamoto R."/>
            <person name="Matsumoto H."/>
            <person name="Sakaguchi S."/>
            <person name="Ikegami T."/>
            <person name="Kashiwagi K."/>
            <person name="Fujiwake S."/>
            <person name="Inoue K."/>
            <person name="Togawa Y."/>
            <person name="Izawa M."/>
            <person name="Ohara E."/>
            <person name="Watahiki M."/>
            <person name="Yoneda Y."/>
            <person name="Ishikawa T."/>
            <person name="Ozawa K."/>
            <person name="Tanaka T."/>
            <person name="Matsuura S."/>
            <person name="Kawai J."/>
            <person name="Okazaki Y."/>
            <person name="Muramatsu M."/>
            <person name="Inoue Y."/>
            <person name="Kira A."/>
            <person name="Hayashizaki Y."/>
        </authorList>
    </citation>
    <scope>NUCLEOTIDE SEQUENCE</scope>
    <source>
        <strain evidence="1">C57BL/6J</strain>
        <tissue evidence="1">Urinary bladder</tissue>
    </source>
</reference>
<dbReference type="EMBL" id="AK035305">
    <property type="protein sequence ID" value="BAC29025.1"/>
    <property type="molecule type" value="mRNA"/>
</dbReference>
<sequence length="112" mass="12323">MPSTERKTEALSHSEAIENEQDLYKVNVIKSSKSRLRPSGVLHSKHLPVGRGSGWSGMGGEQMAWGARVIFLVIPEAQEMSFPQSLGLAFHSISSCFIRRNKGPAMSEIPDQ</sequence>
<accession>Q8CBT8</accession>
<evidence type="ECO:0000313" key="1">
    <source>
        <dbReference type="EMBL" id="BAC29025.1"/>
    </source>
</evidence>